<evidence type="ECO:0000256" key="1">
    <source>
        <dbReference type="ARBA" id="ARBA00022722"/>
    </source>
</evidence>
<feature type="compositionally biased region" description="Pro residues" evidence="8">
    <location>
        <begin position="956"/>
        <end position="970"/>
    </location>
</feature>
<dbReference type="GO" id="GO:0006310">
    <property type="term" value="P:DNA recombination"/>
    <property type="evidence" value="ECO:0007669"/>
    <property type="project" value="UniProtKB-KW"/>
</dbReference>
<dbReference type="PANTHER" id="PTHR42648:SF11">
    <property type="entry name" value="TRANSPOSON TY4-P GAG-POL POLYPROTEIN"/>
    <property type="match status" value="1"/>
</dbReference>
<dbReference type="EC" id="3.1.26.4" evidence="10"/>
<keyword evidence="4 10" id="KW-0378">Hydrolase</keyword>
<dbReference type="PANTHER" id="PTHR42648">
    <property type="entry name" value="TRANSPOSASE, PUTATIVE-RELATED"/>
    <property type="match status" value="1"/>
</dbReference>
<evidence type="ECO:0000256" key="3">
    <source>
        <dbReference type="ARBA" id="ARBA00022759"/>
    </source>
</evidence>
<dbReference type="InterPro" id="IPR012337">
    <property type="entry name" value="RNaseH-like_sf"/>
</dbReference>
<keyword evidence="2" id="KW-0479">Metal-binding</keyword>
<dbReference type="InterPro" id="IPR036397">
    <property type="entry name" value="RNaseH_sf"/>
</dbReference>
<feature type="compositionally biased region" description="Basic and acidic residues" evidence="8">
    <location>
        <begin position="51"/>
        <end position="78"/>
    </location>
</feature>
<evidence type="ECO:0000256" key="7">
    <source>
        <dbReference type="ARBA" id="ARBA00023172"/>
    </source>
</evidence>
<feature type="compositionally biased region" description="Polar residues" evidence="8">
    <location>
        <begin position="872"/>
        <end position="888"/>
    </location>
</feature>
<dbReference type="Proteomes" id="UP000001549">
    <property type="component" value="Plasmid pFSYMDG02"/>
</dbReference>
<evidence type="ECO:0000256" key="4">
    <source>
        <dbReference type="ARBA" id="ARBA00022801"/>
    </source>
</evidence>
<keyword evidence="1" id="KW-0540">Nuclease</keyword>
<keyword evidence="7" id="KW-0233">DNA recombination</keyword>
<dbReference type="InterPro" id="IPR039537">
    <property type="entry name" value="Retrotran_Ty1/copia-like"/>
</dbReference>
<evidence type="ECO:0000313" key="11">
    <source>
        <dbReference type="Proteomes" id="UP000001549"/>
    </source>
</evidence>
<evidence type="ECO:0000256" key="8">
    <source>
        <dbReference type="SAM" id="MobiDB-lite"/>
    </source>
</evidence>
<evidence type="ECO:0000256" key="6">
    <source>
        <dbReference type="ARBA" id="ARBA00022908"/>
    </source>
</evidence>
<keyword evidence="3" id="KW-0255">Endonuclease</keyword>
<dbReference type="EMBL" id="CP002803">
    <property type="protein sequence ID" value="AEH11807.1"/>
    <property type="molecule type" value="Genomic_DNA"/>
</dbReference>
<accession>F8B6S4</accession>
<sequence>MASNDIISTNVPSKVPTTDTEEYPVQHGSAAKTPIVPSDNQASPEESGSIDVEHKANADDEASGSHEGHHENFSKDSTKTGTPQDTLHKEPVDGSPVPNYAQQSWYYHTQPPPQFYPSPYANYGPGPYTPPWANMNMPIPGANTNPDKTGGHYQTTGPSGDSSQYNPAYYFPYQLEPKPGLQSQTTTECTFGQLHNPRKTFTLSKVNSPHYYDSWVREMCQAMLEQNLGHLIPTEDNKTPETPEPAEKRYIEEIHIACVPEEKYPKWLKSSYDEGEALIDCFKEGIRRIKAEEDPEAIVLALAGLTLDYRESIPNFAKRLRKIHQRTVNAKFPMAEKIVISRALKALPERYEKVDINFTKSNDQSFNNFINILLTTEPRMKSSNQYDNQPVSVIYDKKLIHNFTSQSNQILVDVQQNEVAVKGEGNLELKFKGKRISLPAIYAPSTHTNIISVEDLTKSQAYLDLRRNCLLSKNGKTIAPTHKFAGLRWLSRKNAIELPNQTQSVYAITPRSVRSAPDKFSLTSIHNMFGHMNINYIRESFRKGLIQGVKEDDVDWTGVSSFQCQYCMEGKAKRNNHYVNARKDYTKEYLPFEYLHTDVFGPVRVQRTRTTPRYFIAFIDEVTKYIWTFPLLHKTAEEVAPTFKEVVMLIYTQFNTRVKTIQMDKGSEYLNTKVQKFLRERGIVSRETTVADSKANGAIERQHYTLLNDCRTFLRQANLRPRLWYHAVVYSTVMRNSLLNRSIGTSPRNRAGMSGLSFRDILPFGQPVIVHLPNPKSKLQARGVLGYALHPSTRSYGYIIVVGKKKKIPIDTRNYRVLNYPPGATISEDEVQYMIDRMENNDAESQGDIESNFEPNYTDMEQPIHHTADYFPNTTASNIETDQYNNDSFGLHYGGDSVPPESSSSEDELFPTDESENDSDSSDQSFNDDGDPMSPPYSGGEEQLVPTAAPIRRVPPMEPPSPVEDSPPPLSGTDLDDLFGESNINNYIPEDTDLLALNHESVPEPDTAVPATTNIEQDNVLPLETNENSNPPNDSSDQSGDESGEQSGEESGEESVDNRLKSIPIFNGNKHKDARIAEADLDSLYGGGDNTENNNGPTLEEVFRSIEEDPFMLTQKRPRSRARYRESNQDSCDSGGDYESSSDSDGSSDESPQKGRKIQRVNYVNAVQKPVSVIPLNMSLNYSQAISRNRNEEEKDAFQKAYQKEIAQLTKMNTWNEELIDASTLPKKRF</sequence>
<evidence type="ECO:0000259" key="9">
    <source>
        <dbReference type="PROSITE" id="PS50994"/>
    </source>
</evidence>
<feature type="compositionally biased region" description="Acidic residues" evidence="8">
    <location>
        <begin position="904"/>
        <end position="931"/>
    </location>
</feature>
<dbReference type="KEGG" id="fsy:FsymDg_4560"/>
<evidence type="ECO:0000256" key="2">
    <source>
        <dbReference type="ARBA" id="ARBA00022723"/>
    </source>
</evidence>
<feature type="compositionally biased region" description="Polar residues" evidence="8">
    <location>
        <begin position="1"/>
        <end position="18"/>
    </location>
</feature>
<name>F8B6S4_9ACTN</name>
<keyword evidence="5" id="KW-0460">Magnesium</keyword>
<feature type="compositionally biased region" description="Acidic residues" evidence="8">
    <location>
        <begin position="1039"/>
        <end position="1055"/>
    </location>
</feature>
<dbReference type="SUPFAM" id="SSF53098">
    <property type="entry name" value="Ribonuclease H-like"/>
    <property type="match status" value="1"/>
</dbReference>
<dbReference type="AlphaFoldDB" id="F8B6S4"/>
<dbReference type="GO" id="GO:0004523">
    <property type="term" value="F:RNA-DNA hybrid ribonuclease activity"/>
    <property type="evidence" value="ECO:0007669"/>
    <property type="project" value="UniProtKB-EC"/>
</dbReference>
<evidence type="ECO:0000256" key="5">
    <source>
        <dbReference type="ARBA" id="ARBA00022842"/>
    </source>
</evidence>
<evidence type="ECO:0000313" key="10">
    <source>
        <dbReference type="EMBL" id="AEH11807.1"/>
    </source>
</evidence>
<geneLocation type="plasmid" evidence="10 11">
    <name>pFSYMDG02</name>
</geneLocation>
<dbReference type="Gene3D" id="3.30.420.10">
    <property type="entry name" value="Ribonuclease H-like superfamily/Ribonuclease H"/>
    <property type="match status" value="1"/>
</dbReference>
<keyword evidence="6" id="KW-0229">DNA integration</keyword>
<dbReference type="PROSITE" id="PS50994">
    <property type="entry name" value="INTEGRASE"/>
    <property type="match status" value="1"/>
</dbReference>
<keyword evidence="10" id="KW-0614">Plasmid</keyword>
<dbReference type="GO" id="GO:0003676">
    <property type="term" value="F:nucleic acid binding"/>
    <property type="evidence" value="ECO:0007669"/>
    <property type="project" value="InterPro"/>
</dbReference>
<keyword evidence="11" id="KW-1185">Reference proteome</keyword>
<proteinExistence type="predicted"/>
<feature type="region of interest" description="Disordered" evidence="8">
    <location>
        <begin position="868"/>
        <end position="1157"/>
    </location>
</feature>
<organism evidence="10 11">
    <name type="scientific">Candidatus Protofrankia datiscae</name>
    <dbReference type="NCBI Taxonomy" id="2716812"/>
    <lineage>
        <taxon>Bacteria</taxon>
        <taxon>Bacillati</taxon>
        <taxon>Actinomycetota</taxon>
        <taxon>Actinomycetes</taxon>
        <taxon>Frankiales</taxon>
        <taxon>Frankiaceae</taxon>
        <taxon>Protofrankia</taxon>
    </lineage>
</organism>
<dbReference type="GO" id="GO:0046872">
    <property type="term" value="F:metal ion binding"/>
    <property type="evidence" value="ECO:0007669"/>
    <property type="project" value="UniProtKB-KW"/>
</dbReference>
<dbReference type="GO" id="GO:0015074">
    <property type="term" value="P:DNA integration"/>
    <property type="evidence" value="ECO:0007669"/>
    <property type="project" value="UniProtKB-KW"/>
</dbReference>
<dbReference type="InterPro" id="IPR001584">
    <property type="entry name" value="Integrase_cat-core"/>
</dbReference>
<feature type="domain" description="Integrase catalytic" evidence="9">
    <location>
        <begin position="587"/>
        <end position="755"/>
    </location>
</feature>
<protein>
    <submittedName>
        <fullName evidence="10">Ribonuclease H</fullName>
        <ecNumber evidence="10">3.1.26.4</ecNumber>
    </submittedName>
</protein>
<dbReference type="HOGENOM" id="CLU_267736_0_0_11"/>
<reference evidence="10 11" key="1">
    <citation type="submission" date="2011-05" db="EMBL/GenBank/DDBJ databases">
        <title>Complete sequence of plasmid 2 of Frankia symbiont of Datisca glomerata.</title>
        <authorList>
            <consortium name="US DOE Joint Genome Institute"/>
            <person name="Lucas S."/>
            <person name="Han J."/>
            <person name="Lapidus A."/>
            <person name="Cheng J.-F."/>
            <person name="Goodwin L."/>
            <person name="Pitluck S."/>
            <person name="Peters L."/>
            <person name="Mikhailova N."/>
            <person name="Chertkov O."/>
            <person name="Teshima H."/>
            <person name="Han C."/>
            <person name="Tapia R."/>
            <person name="Land M."/>
            <person name="Hauser L."/>
            <person name="Kyrpides N."/>
            <person name="Ivanova N."/>
            <person name="Pagani I."/>
            <person name="Berry A."/>
            <person name="Pawlowski K."/>
            <person name="Persson T."/>
            <person name="Vanden Heuvel B."/>
            <person name="Benson D."/>
            <person name="Woyke T."/>
        </authorList>
    </citation>
    <scope>NUCLEOTIDE SEQUENCE [LARGE SCALE GENOMIC DNA]</scope>
    <source>
        <strain evidence="11">4085684</strain>
        <plasmid evidence="10 11">pFSYMDG02</plasmid>
    </source>
</reference>
<feature type="region of interest" description="Disordered" evidence="8">
    <location>
        <begin position="1"/>
        <end position="100"/>
    </location>
</feature>
<gene>
    <name evidence="10" type="ordered locus">FsymDg_4560</name>
</gene>
<feature type="compositionally biased region" description="Low complexity" evidence="8">
    <location>
        <begin position="1028"/>
        <end position="1038"/>
    </location>
</feature>
<feature type="compositionally biased region" description="Low complexity" evidence="8">
    <location>
        <begin position="1130"/>
        <end position="1139"/>
    </location>
</feature>